<reference evidence="1 2" key="1">
    <citation type="journal article" date="2018" name="Front. Plant Sci.">
        <title>Red Clover (Trifolium pratense) and Zigzag Clover (T. medium) - A Picture of Genomic Similarities and Differences.</title>
        <authorList>
            <person name="Dluhosova J."/>
            <person name="Istvanek J."/>
            <person name="Nedelnik J."/>
            <person name="Repkova J."/>
        </authorList>
    </citation>
    <scope>NUCLEOTIDE SEQUENCE [LARGE SCALE GENOMIC DNA]</scope>
    <source>
        <strain evidence="2">cv. 10/8</strain>
        <tissue evidence="1">Leaf</tissue>
    </source>
</reference>
<protein>
    <submittedName>
        <fullName evidence="1">Uncharacterized protein</fullName>
    </submittedName>
</protein>
<evidence type="ECO:0000313" key="1">
    <source>
        <dbReference type="EMBL" id="MCI87352.1"/>
    </source>
</evidence>
<accession>A0A392VIV3</accession>
<dbReference type="AlphaFoldDB" id="A0A392VIV3"/>
<proteinExistence type="predicted"/>
<sequence length="28" mass="3377">MRIQLRVREFARAYPNTLFGEELARLLL</sequence>
<dbReference type="Proteomes" id="UP000265520">
    <property type="component" value="Unassembled WGS sequence"/>
</dbReference>
<name>A0A392VIV3_9FABA</name>
<comment type="caution">
    <text evidence="1">The sequence shown here is derived from an EMBL/GenBank/DDBJ whole genome shotgun (WGS) entry which is preliminary data.</text>
</comment>
<dbReference type="EMBL" id="LXQA011163796">
    <property type="protein sequence ID" value="MCI87352.1"/>
    <property type="molecule type" value="Genomic_DNA"/>
</dbReference>
<organism evidence="1 2">
    <name type="scientific">Trifolium medium</name>
    <dbReference type="NCBI Taxonomy" id="97028"/>
    <lineage>
        <taxon>Eukaryota</taxon>
        <taxon>Viridiplantae</taxon>
        <taxon>Streptophyta</taxon>
        <taxon>Embryophyta</taxon>
        <taxon>Tracheophyta</taxon>
        <taxon>Spermatophyta</taxon>
        <taxon>Magnoliopsida</taxon>
        <taxon>eudicotyledons</taxon>
        <taxon>Gunneridae</taxon>
        <taxon>Pentapetalae</taxon>
        <taxon>rosids</taxon>
        <taxon>fabids</taxon>
        <taxon>Fabales</taxon>
        <taxon>Fabaceae</taxon>
        <taxon>Papilionoideae</taxon>
        <taxon>50 kb inversion clade</taxon>
        <taxon>NPAAA clade</taxon>
        <taxon>Hologalegina</taxon>
        <taxon>IRL clade</taxon>
        <taxon>Trifolieae</taxon>
        <taxon>Trifolium</taxon>
    </lineage>
</organism>
<keyword evidence="2" id="KW-1185">Reference proteome</keyword>
<evidence type="ECO:0000313" key="2">
    <source>
        <dbReference type="Proteomes" id="UP000265520"/>
    </source>
</evidence>